<reference evidence="2 3" key="1">
    <citation type="submission" date="2023-05" db="EMBL/GenBank/DDBJ databases">
        <title>B98-5 Cell Line De Novo Hybrid Assembly: An Optical Mapping Approach.</title>
        <authorList>
            <person name="Kananen K."/>
            <person name="Auerbach J.A."/>
            <person name="Kautto E."/>
            <person name="Blachly J.S."/>
        </authorList>
    </citation>
    <scope>NUCLEOTIDE SEQUENCE [LARGE SCALE GENOMIC DNA]</scope>
    <source>
        <strain evidence="2">B95-8</strain>
        <tissue evidence="2">Cell line</tissue>
    </source>
</reference>
<sequence>MGTRTAAAMGGRVPEGILASPRLLCTPALRTEVLNVVLEEMGNRIEDLQKNVNDLMVQAGIENSIKEQM</sequence>
<gene>
    <name evidence="2" type="ORF">P7K49_027842</name>
</gene>
<evidence type="ECO:0000313" key="3">
    <source>
        <dbReference type="Proteomes" id="UP001266305"/>
    </source>
</evidence>
<comment type="similarity">
    <text evidence="1">Belongs to the HSBP1 family.</text>
</comment>
<comment type="caution">
    <text evidence="2">The sequence shown here is derived from an EMBL/GenBank/DDBJ whole genome shotgun (WGS) entry which is preliminary data.</text>
</comment>
<dbReference type="Proteomes" id="UP001266305">
    <property type="component" value="Unassembled WGS sequence"/>
</dbReference>
<proteinExistence type="inferred from homology"/>
<evidence type="ECO:0008006" key="4">
    <source>
        <dbReference type="Google" id="ProtNLM"/>
    </source>
</evidence>
<name>A0ABQ9UBC2_SAGOE</name>
<feature type="non-terminal residue" evidence="2">
    <location>
        <position position="69"/>
    </location>
</feature>
<dbReference type="InterPro" id="IPR009643">
    <property type="entry name" value="HS1-bd"/>
</dbReference>
<evidence type="ECO:0000256" key="1">
    <source>
        <dbReference type="ARBA" id="ARBA00006349"/>
    </source>
</evidence>
<organism evidence="2 3">
    <name type="scientific">Saguinus oedipus</name>
    <name type="common">Cotton-top tamarin</name>
    <name type="synonym">Oedipomidas oedipus</name>
    <dbReference type="NCBI Taxonomy" id="9490"/>
    <lineage>
        <taxon>Eukaryota</taxon>
        <taxon>Metazoa</taxon>
        <taxon>Chordata</taxon>
        <taxon>Craniata</taxon>
        <taxon>Vertebrata</taxon>
        <taxon>Euteleostomi</taxon>
        <taxon>Mammalia</taxon>
        <taxon>Eutheria</taxon>
        <taxon>Euarchontoglires</taxon>
        <taxon>Primates</taxon>
        <taxon>Haplorrhini</taxon>
        <taxon>Platyrrhini</taxon>
        <taxon>Cebidae</taxon>
        <taxon>Callitrichinae</taxon>
        <taxon>Saguinus</taxon>
    </lineage>
</organism>
<protein>
    <recommendedName>
        <fullName evidence="4">Heat shock factor-binding protein 1</fullName>
    </recommendedName>
</protein>
<dbReference type="EMBL" id="JASSZA010000014">
    <property type="protein sequence ID" value="KAK2094104.1"/>
    <property type="molecule type" value="Genomic_DNA"/>
</dbReference>
<evidence type="ECO:0000313" key="2">
    <source>
        <dbReference type="EMBL" id="KAK2094104.1"/>
    </source>
</evidence>
<dbReference type="Pfam" id="PF06825">
    <property type="entry name" value="HSBP1"/>
    <property type="match status" value="1"/>
</dbReference>
<keyword evidence="3" id="KW-1185">Reference proteome</keyword>
<accession>A0ABQ9UBC2</accession>